<dbReference type="Proteomes" id="UP000789525">
    <property type="component" value="Unassembled WGS sequence"/>
</dbReference>
<feature type="non-terminal residue" evidence="1">
    <location>
        <position position="240"/>
    </location>
</feature>
<accession>A0ACA9MH54</accession>
<name>A0ACA9MH54_9GLOM</name>
<organism evidence="1 2">
    <name type="scientific">Acaulospora colombiana</name>
    <dbReference type="NCBI Taxonomy" id="27376"/>
    <lineage>
        <taxon>Eukaryota</taxon>
        <taxon>Fungi</taxon>
        <taxon>Fungi incertae sedis</taxon>
        <taxon>Mucoromycota</taxon>
        <taxon>Glomeromycotina</taxon>
        <taxon>Glomeromycetes</taxon>
        <taxon>Diversisporales</taxon>
        <taxon>Acaulosporaceae</taxon>
        <taxon>Acaulospora</taxon>
    </lineage>
</organism>
<evidence type="ECO:0000313" key="1">
    <source>
        <dbReference type="EMBL" id="CAG8578259.1"/>
    </source>
</evidence>
<comment type="caution">
    <text evidence="1">The sequence shown here is derived from an EMBL/GenBank/DDBJ whole genome shotgun (WGS) entry which is preliminary data.</text>
</comment>
<keyword evidence="2" id="KW-1185">Reference proteome</keyword>
<sequence length="240" mass="27279">MVSIGDTPSNTRNSPNNALHVEQIRLLFSLLRIPYNRVEVDIKKGETRTEEFLSNISSNGKLPVLILPKDFPQKLTSHAPKSNGAIKTDTIAESTAPNKFINDNEIVSLSPFKPSNDVDLNPKIPDDGITLIESNAILTLLSEGTSLFPTEPISRARVMQWLFWEQFSLTPNISPVRWWITYMGVGEDSKYLDRIVEKQKQGYEALHLMEEHLKERKFFVDEMFTIADIALYAYTHVGEE</sequence>
<protein>
    <submittedName>
        <fullName evidence="1">11190_t:CDS:1</fullName>
    </submittedName>
</protein>
<proteinExistence type="predicted"/>
<dbReference type="EMBL" id="CAJVPT010011290">
    <property type="protein sequence ID" value="CAG8578259.1"/>
    <property type="molecule type" value="Genomic_DNA"/>
</dbReference>
<gene>
    <name evidence="1" type="ORF">ACOLOM_LOCUS5869</name>
</gene>
<evidence type="ECO:0000313" key="2">
    <source>
        <dbReference type="Proteomes" id="UP000789525"/>
    </source>
</evidence>
<reference evidence="1" key="1">
    <citation type="submission" date="2021-06" db="EMBL/GenBank/DDBJ databases">
        <authorList>
            <person name="Kallberg Y."/>
            <person name="Tangrot J."/>
            <person name="Rosling A."/>
        </authorList>
    </citation>
    <scope>NUCLEOTIDE SEQUENCE</scope>
    <source>
        <strain evidence="1">CL356</strain>
    </source>
</reference>